<dbReference type="GO" id="GO:0006508">
    <property type="term" value="P:proteolysis"/>
    <property type="evidence" value="ECO:0007669"/>
    <property type="project" value="UniProtKB-KW"/>
</dbReference>
<dbReference type="InterPro" id="IPR036852">
    <property type="entry name" value="Peptidase_S8/S53_dom_sf"/>
</dbReference>
<dbReference type="CDD" id="cd04056">
    <property type="entry name" value="Peptidases_S53"/>
    <property type="match status" value="1"/>
</dbReference>
<evidence type="ECO:0000313" key="8">
    <source>
        <dbReference type="EMBL" id="MPY30201.1"/>
    </source>
</evidence>
<dbReference type="PROSITE" id="PS00138">
    <property type="entry name" value="SUBTILASE_SER"/>
    <property type="match status" value="1"/>
</dbReference>
<dbReference type="SUPFAM" id="SSF49464">
    <property type="entry name" value="Carboxypeptidase regulatory domain-like"/>
    <property type="match status" value="2"/>
</dbReference>
<dbReference type="OrthoDB" id="9813435at2"/>
<comment type="caution">
    <text evidence="8">The sequence shown here is derived from an EMBL/GenBank/DDBJ whole genome shotgun (WGS) entry which is preliminary data.</text>
</comment>
<evidence type="ECO:0000256" key="2">
    <source>
        <dbReference type="ARBA" id="ARBA00022670"/>
    </source>
</evidence>
<keyword evidence="1" id="KW-0880">Kelch repeat</keyword>
<keyword evidence="9" id="KW-1185">Reference proteome</keyword>
<dbReference type="InterPro" id="IPR015915">
    <property type="entry name" value="Kelch-typ_b-propeller"/>
</dbReference>
<keyword evidence="5" id="KW-0720">Serine protease</keyword>
<evidence type="ECO:0000259" key="7">
    <source>
        <dbReference type="PROSITE" id="PS51695"/>
    </source>
</evidence>
<dbReference type="Pfam" id="PF13620">
    <property type="entry name" value="CarboxypepD_reg"/>
    <property type="match status" value="2"/>
</dbReference>
<dbReference type="SUPFAM" id="SSF52743">
    <property type="entry name" value="Subtilisin-like"/>
    <property type="match status" value="1"/>
</dbReference>
<keyword evidence="3" id="KW-0677">Repeat</keyword>
<dbReference type="InterPro" id="IPR006652">
    <property type="entry name" value="Kelch_1"/>
</dbReference>
<evidence type="ECO:0000256" key="3">
    <source>
        <dbReference type="ARBA" id="ARBA00022737"/>
    </source>
</evidence>
<dbReference type="Gene3D" id="2.60.40.1120">
    <property type="entry name" value="Carboxypeptidase-like, regulatory domain"/>
    <property type="match status" value="3"/>
</dbReference>
<evidence type="ECO:0000313" key="9">
    <source>
        <dbReference type="Proteomes" id="UP000325849"/>
    </source>
</evidence>
<dbReference type="PANTHER" id="PTHR24412:SF489">
    <property type="entry name" value="RING FINGER DOMAIN AND KELCH REPEAT-CONTAINING PROTEIN DDB_G0271372"/>
    <property type="match status" value="1"/>
</dbReference>
<gene>
    <name evidence="8" type="ORF">FNH09_02405</name>
</gene>
<dbReference type="InterPro" id="IPR008969">
    <property type="entry name" value="CarboxyPept-like_regulatory"/>
</dbReference>
<name>A0A5N8V4G1_9ACTN</name>
<evidence type="ECO:0000256" key="4">
    <source>
        <dbReference type="ARBA" id="ARBA00022801"/>
    </source>
</evidence>
<dbReference type="PANTHER" id="PTHR24412">
    <property type="entry name" value="KELCH PROTEIN"/>
    <property type="match status" value="1"/>
</dbReference>
<evidence type="ECO:0000256" key="1">
    <source>
        <dbReference type="ARBA" id="ARBA00022441"/>
    </source>
</evidence>
<organism evidence="8 9">
    <name type="scientific">Streptomyces adustus</name>
    <dbReference type="NCBI Taxonomy" id="1609272"/>
    <lineage>
        <taxon>Bacteria</taxon>
        <taxon>Bacillati</taxon>
        <taxon>Actinomycetota</taxon>
        <taxon>Actinomycetes</taxon>
        <taxon>Kitasatosporales</taxon>
        <taxon>Streptomycetaceae</taxon>
        <taxon>Streptomyces</taxon>
    </lineage>
</organism>
<dbReference type="InterPro" id="IPR011043">
    <property type="entry name" value="Gal_Oxase/kelch_b-propeller"/>
</dbReference>
<dbReference type="InterPro" id="IPR030400">
    <property type="entry name" value="Sedolisin_dom"/>
</dbReference>
<dbReference type="SUPFAM" id="SSF50965">
    <property type="entry name" value="Galactose oxidase, central domain"/>
    <property type="match status" value="1"/>
</dbReference>
<dbReference type="InterPro" id="IPR013784">
    <property type="entry name" value="Carb-bd-like_fold"/>
</dbReference>
<protein>
    <submittedName>
        <fullName evidence="8">Galactose oxidase</fullName>
    </submittedName>
</protein>
<dbReference type="EMBL" id="VJZD01000005">
    <property type="protein sequence ID" value="MPY30201.1"/>
    <property type="molecule type" value="Genomic_DNA"/>
</dbReference>
<keyword evidence="4" id="KW-0378">Hydrolase</keyword>
<dbReference type="GO" id="GO:0004252">
    <property type="term" value="F:serine-type endopeptidase activity"/>
    <property type="evidence" value="ECO:0007669"/>
    <property type="project" value="InterPro"/>
</dbReference>
<evidence type="ECO:0000256" key="5">
    <source>
        <dbReference type="ARBA" id="ARBA00022825"/>
    </source>
</evidence>
<keyword evidence="2" id="KW-0645">Protease</keyword>
<dbReference type="GO" id="GO:0030246">
    <property type="term" value="F:carbohydrate binding"/>
    <property type="evidence" value="ECO:0007669"/>
    <property type="project" value="InterPro"/>
</dbReference>
<dbReference type="Pfam" id="PF01344">
    <property type="entry name" value="Kelch_1"/>
    <property type="match status" value="3"/>
</dbReference>
<accession>A0A5N8V4G1</accession>
<dbReference type="Gene3D" id="2.60.120.260">
    <property type="entry name" value="Galactose-binding domain-like"/>
    <property type="match status" value="1"/>
</dbReference>
<feature type="region of interest" description="Disordered" evidence="6">
    <location>
        <begin position="17"/>
        <end position="37"/>
    </location>
</feature>
<reference evidence="8 9" key="1">
    <citation type="submission" date="2019-07" db="EMBL/GenBank/DDBJ databases">
        <title>New species of Amycolatopsis and Streptomyces.</title>
        <authorList>
            <person name="Duangmal K."/>
            <person name="Teo W.F.A."/>
            <person name="Lipun K."/>
        </authorList>
    </citation>
    <scope>NUCLEOTIDE SEQUENCE [LARGE SCALE GENOMIC DNA]</scope>
    <source>
        <strain evidence="8 9">NBRC 109810</strain>
    </source>
</reference>
<feature type="domain" description="Peptidase S53" evidence="7">
    <location>
        <begin position="66"/>
        <end position="401"/>
    </location>
</feature>
<dbReference type="Proteomes" id="UP000325849">
    <property type="component" value="Unassembled WGS sequence"/>
</dbReference>
<dbReference type="Gene3D" id="3.40.50.200">
    <property type="entry name" value="Peptidase S8/S53 domain"/>
    <property type="match status" value="1"/>
</dbReference>
<dbReference type="PROSITE" id="PS51695">
    <property type="entry name" value="SEDOLISIN"/>
    <property type="match status" value="1"/>
</dbReference>
<dbReference type="SMART" id="SM00612">
    <property type="entry name" value="Kelch"/>
    <property type="match status" value="5"/>
</dbReference>
<sequence>MAVLGAGLPLAAAASAKPSADASVQDTKPAAESVCSEPKPGKVGCFAIRRTDTVAKHGVSDTAPVGYGPSDLQSAYDLPTDGGGGRTVAVVVAYDDPTAEADLAVYREQYGLPACTAADGCFRKVDQRGGTDFPEANGSWAAEASLDLDMVSASAPAAHLLLVEADSTDFQDIFAAVDQAVAQGAQYVSNSYGSDYRGGAGSGEVPEEVTEFDAHYDRPGVAMVASTGDFGYGISYPAASQHVTAVGGTSLRPSTTASRGWTESAWGLTGSGCSAYEPKPGFQRDTGCDNRSVSDVAAVADPYTGVAFYQTYGGYGWGEMGGTSAAAPIITGVYAAAATPDAGTYPNAYPYFKKSALNDVTSGTNGTCTPSYLCTAGAGYDGPTGLGTPNGLAAFRNYPHGTVSGTVTDSTGAPLTAATVTADGYQDTVDSHGHYSLTLPPGTYDLRADAYGYRTKTSTVTVADGDSVTQDVSLDTAPSQTVTGKITDGSGHGYPLYASVTAEDVPGAPVFTNPYTGVYKLRLPEGHDYTLKVVAQYPGYQTGTKDISLGSSTQKADVALPVDRDVDTFAGYDVGTVGRTEAFDATDSPPDGWSVVNAPGTEGGWGFSDPTHQGNRTGGSGGFALANSISYPGKRQDSSLFSPVYDFSDYTRPRISFDMDYPAYATQSATVDITTDGGVTWTNLRTWTKVSQSGHIDIPIAAYSGAKTVQVRFRFVASNDNFWELDNLFIGDHPTTPVSGGLVAGVVTDANTGTKILNARVRNAGDHGQIGLTAATPDDPQLDDGFYWLFSDALGKQSFTATKSKFATGTRTARVVPDGVTESDYGLQSGKLTVKQTAVDKTLSLGGRATTKLTIKNTGKAPATFTVAEQASTPDTQTVDGTAWQSVANLPTTTADNAVAAYDGRLYSAFGFTPSTGSYTPDMYVYDPGTDAWSQLASAADERDAPAKGFIGGKFYAVGGWRNDSTLDPKLEIYDPASDTWSTGAPTPKPYAGSGSAVVDGKLYVVGGCGKKNCLNTDVYAYDPATDKWSAMAPYPIPIGWTACGEIADKLYCAGGETVNAGITKHAYVYDPVTDSWSPIADMTLAVWGPNYAAANGRFIIVGGRTATGVTNKSYAYDPQSGTWTALPNAASAIYRGGAAPGFYSVGGMRTPFANFTAAVGVLPGYDQGDRTDDVTWLGLHGQRATLRPGASTTVTVSLDASVSEVTQPGAYAAKLSVSTDTPYHVASIPVTMNVDPRKGWGAYTGTVLGDDGEGGTAPLTGATVQIVGKKSSHTVTTADDGTFSLWLDASGGPFTVTTSMEGYEPETTRVKLMEQDSALGDFTLKKVA</sequence>
<proteinExistence type="predicted"/>
<dbReference type="InterPro" id="IPR023828">
    <property type="entry name" value="Peptidase_S8_Ser-AS"/>
</dbReference>
<dbReference type="Gene3D" id="2.120.10.80">
    <property type="entry name" value="Kelch-type beta propeller"/>
    <property type="match status" value="2"/>
</dbReference>
<dbReference type="SUPFAM" id="SSF49452">
    <property type="entry name" value="Starch-binding domain-like"/>
    <property type="match status" value="1"/>
</dbReference>
<evidence type="ECO:0000256" key="6">
    <source>
        <dbReference type="SAM" id="MobiDB-lite"/>
    </source>
</evidence>